<dbReference type="Gene3D" id="3.40.850.10">
    <property type="entry name" value="Kinesin motor domain"/>
    <property type="match status" value="1"/>
</dbReference>
<dbReference type="InterPro" id="IPR027640">
    <property type="entry name" value="Kinesin-like_fam"/>
</dbReference>
<accession>A0A1V9ZWN1</accession>
<dbReference type="PANTHER" id="PTHR47971">
    <property type="entry name" value="KINESIN-RELATED PROTEIN 6"/>
    <property type="match status" value="1"/>
</dbReference>
<comment type="similarity">
    <text evidence="6">Belongs to the TRAFAC class myosin-kinesin ATPase superfamily. Kinesin family.</text>
</comment>
<reference evidence="8 9" key="1">
    <citation type="journal article" date="2014" name="Genome Biol. Evol.">
        <title>The secreted proteins of Achlya hypogyna and Thraustotheca clavata identify the ancestral oomycete secretome and reveal gene acquisitions by horizontal gene transfer.</title>
        <authorList>
            <person name="Misner I."/>
            <person name="Blouin N."/>
            <person name="Leonard G."/>
            <person name="Richards T.A."/>
            <person name="Lane C.E."/>
        </authorList>
    </citation>
    <scope>NUCLEOTIDE SEQUENCE [LARGE SCALE GENOMIC DNA]</scope>
    <source>
        <strain evidence="8 9">ATCC 34112</strain>
    </source>
</reference>
<evidence type="ECO:0000256" key="3">
    <source>
        <dbReference type="ARBA" id="ARBA00022701"/>
    </source>
</evidence>
<evidence type="ECO:0000256" key="4">
    <source>
        <dbReference type="ARBA" id="ARBA00023175"/>
    </source>
</evidence>
<dbReference type="PROSITE" id="PS50067">
    <property type="entry name" value="KINESIN_MOTOR_2"/>
    <property type="match status" value="1"/>
</dbReference>
<gene>
    <name evidence="8" type="ORF">THRCLA_05201</name>
</gene>
<feature type="domain" description="Kinesin motor" evidence="7">
    <location>
        <begin position="53"/>
        <end position="366"/>
    </location>
</feature>
<dbReference type="InterPro" id="IPR001752">
    <property type="entry name" value="Kinesin_motor_dom"/>
</dbReference>
<dbReference type="SMART" id="SM00129">
    <property type="entry name" value="KISc"/>
    <property type="match status" value="1"/>
</dbReference>
<dbReference type="SUPFAM" id="SSF52540">
    <property type="entry name" value="P-loop containing nucleoside triphosphate hydrolases"/>
    <property type="match status" value="1"/>
</dbReference>
<sequence length="474" mass="53118">MAQASSDTRKNLDKRTARTRYADVFKVAIAELRENYAQHVNAFEGKEIVASRNIDVFARVRPLLSHEVERGEYTTITCVGHQTMIVHDCLMHNDMIHKYIESYEHTFTQVFDDQTSNSSVYSTVAKPLVDHVLEGGEGVCMMYGQTGSGKTHTMLGFLNLLATNIFEASETIAFKAIELVGSKCVDLLHDRNNVLICESGNGDIELVHSQSRFASSAEELIDLFHEATSNRTTEATQVNAVSSRSHLICFLEIQSEQQATGQLVLLDLAGSERKEDQYFTDKARHQETIETNMSHLALKQCLAAMSQDPPGYIPYRNSALTRILKNHLWSTNKVCKAAVVVTASPIPTDTEHTLTSLIHARQMVESSPFVKRSIKEIIEEELNIAPLFKTWTATDIKLWLPKIKRGVLAPYVDNIKPAISGAALLRFPESRFKMLCDGNGEHGKVFAEAVKAYLAREKKLDAQRRARNRAAKHK</sequence>
<keyword evidence="2" id="KW-0963">Cytoplasm</keyword>
<dbReference type="GO" id="GO:0003777">
    <property type="term" value="F:microtubule motor activity"/>
    <property type="evidence" value="ECO:0007669"/>
    <property type="project" value="InterPro"/>
</dbReference>
<comment type="caution">
    <text evidence="8">The sequence shown here is derived from an EMBL/GenBank/DDBJ whole genome shotgun (WGS) entry which is preliminary data.</text>
</comment>
<feature type="binding site" evidence="6">
    <location>
        <begin position="144"/>
        <end position="151"/>
    </location>
    <ligand>
        <name>ATP</name>
        <dbReference type="ChEBI" id="CHEBI:30616"/>
    </ligand>
</feature>
<dbReference type="AlphaFoldDB" id="A0A1V9ZWN1"/>
<dbReference type="GO" id="GO:0008017">
    <property type="term" value="F:microtubule binding"/>
    <property type="evidence" value="ECO:0007669"/>
    <property type="project" value="InterPro"/>
</dbReference>
<dbReference type="InterPro" id="IPR036961">
    <property type="entry name" value="Kinesin_motor_dom_sf"/>
</dbReference>
<dbReference type="InterPro" id="IPR027417">
    <property type="entry name" value="P-loop_NTPase"/>
</dbReference>
<evidence type="ECO:0000313" key="9">
    <source>
        <dbReference type="Proteomes" id="UP000243217"/>
    </source>
</evidence>
<keyword evidence="5" id="KW-0206">Cytoskeleton</keyword>
<dbReference type="GO" id="GO:0005524">
    <property type="term" value="F:ATP binding"/>
    <property type="evidence" value="ECO:0007669"/>
    <property type="project" value="UniProtKB-UniRule"/>
</dbReference>
<dbReference type="GO" id="GO:0007018">
    <property type="term" value="P:microtubule-based movement"/>
    <property type="evidence" value="ECO:0007669"/>
    <property type="project" value="InterPro"/>
</dbReference>
<evidence type="ECO:0000256" key="5">
    <source>
        <dbReference type="ARBA" id="ARBA00023212"/>
    </source>
</evidence>
<name>A0A1V9ZWN1_9STRA</name>
<dbReference type="Pfam" id="PF00225">
    <property type="entry name" value="Kinesin"/>
    <property type="match status" value="1"/>
</dbReference>
<dbReference type="Proteomes" id="UP000243217">
    <property type="component" value="Unassembled WGS sequence"/>
</dbReference>
<evidence type="ECO:0000256" key="1">
    <source>
        <dbReference type="ARBA" id="ARBA00004245"/>
    </source>
</evidence>
<keyword evidence="3" id="KW-0493">Microtubule</keyword>
<dbReference type="GO" id="GO:0005874">
    <property type="term" value="C:microtubule"/>
    <property type="evidence" value="ECO:0007669"/>
    <property type="project" value="UniProtKB-KW"/>
</dbReference>
<dbReference type="PANTHER" id="PTHR47971:SF8">
    <property type="entry name" value="KINESIN-LIKE PROTEIN"/>
    <property type="match status" value="1"/>
</dbReference>
<evidence type="ECO:0000259" key="7">
    <source>
        <dbReference type="PROSITE" id="PS50067"/>
    </source>
</evidence>
<dbReference type="OrthoDB" id="3176171at2759"/>
<evidence type="ECO:0000256" key="6">
    <source>
        <dbReference type="PROSITE-ProRule" id="PRU00283"/>
    </source>
</evidence>
<proteinExistence type="inferred from homology"/>
<keyword evidence="9" id="KW-1185">Reference proteome</keyword>
<evidence type="ECO:0000256" key="2">
    <source>
        <dbReference type="ARBA" id="ARBA00022490"/>
    </source>
</evidence>
<keyword evidence="6" id="KW-0067">ATP-binding</keyword>
<dbReference type="GO" id="GO:0007019">
    <property type="term" value="P:microtubule depolymerization"/>
    <property type="evidence" value="ECO:0007669"/>
    <property type="project" value="TreeGrafter"/>
</dbReference>
<organism evidence="8 9">
    <name type="scientific">Thraustotheca clavata</name>
    <dbReference type="NCBI Taxonomy" id="74557"/>
    <lineage>
        <taxon>Eukaryota</taxon>
        <taxon>Sar</taxon>
        <taxon>Stramenopiles</taxon>
        <taxon>Oomycota</taxon>
        <taxon>Saprolegniomycetes</taxon>
        <taxon>Saprolegniales</taxon>
        <taxon>Achlyaceae</taxon>
        <taxon>Thraustotheca</taxon>
    </lineage>
</organism>
<dbReference type="PRINTS" id="PR00380">
    <property type="entry name" value="KINESINHEAVY"/>
</dbReference>
<comment type="subcellular location">
    <subcellularLocation>
        <location evidence="1">Cytoplasm</location>
        <location evidence="1">Cytoskeleton</location>
    </subcellularLocation>
</comment>
<dbReference type="STRING" id="74557.A0A1V9ZWN1"/>
<dbReference type="EMBL" id="JNBS01001130">
    <property type="protein sequence ID" value="OQS02433.1"/>
    <property type="molecule type" value="Genomic_DNA"/>
</dbReference>
<keyword evidence="4 6" id="KW-0505">Motor protein</keyword>
<protein>
    <submittedName>
        <fullName evidence="8">Kinesin</fullName>
    </submittedName>
</protein>
<keyword evidence="6" id="KW-0547">Nucleotide-binding</keyword>
<evidence type="ECO:0000313" key="8">
    <source>
        <dbReference type="EMBL" id="OQS02433.1"/>
    </source>
</evidence>